<dbReference type="OMA" id="NSCALGG"/>
<keyword evidence="7" id="KW-0547">Nucleotide-binding</keyword>
<keyword evidence="4 7" id="KW-0418">Kinase</keyword>
<dbReference type="GO" id="GO:0042732">
    <property type="term" value="P:D-xylose metabolic process"/>
    <property type="evidence" value="ECO:0007669"/>
    <property type="project" value="UniProtKB-UniRule"/>
</dbReference>
<dbReference type="GO" id="GO:0004856">
    <property type="term" value="F:D-xylulokinase activity"/>
    <property type="evidence" value="ECO:0007669"/>
    <property type="project" value="UniProtKB-UniRule"/>
</dbReference>
<accession>A0A084G533</accession>
<evidence type="ECO:0000256" key="4">
    <source>
        <dbReference type="ARBA" id="ARBA00022777"/>
    </source>
</evidence>
<dbReference type="InterPro" id="IPR018485">
    <property type="entry name" value="FGGY_C"/>
</dbReference>
<organism evidence="10 11">
    <name type="scientific">Pseudallescheria apiosperma</name>
    <name type="common">Scedosporium apiospermum</name>
    <dbReference type="NCBI Taxonomy" id="563466"/>
    <lineage>
        <taxon>Eukaryota</taxon>
        <taxon>Fungi</taxon>
        <taxon>Dikarya</taxon>
        <taxon>Ascomycota</taxon>
        <taxon>Pezizomycotina</taxon>
        <taxon>Sordariomycetes</taxon>
        <taxon>Hypocreomycetidae</taxon>
        <taxon>Microascales</taxon>
        <taxon>Microascaceae</taxon>
        <taxon>Scedosporium</taxon>
    </lineage>
</organism>
<dbReference type="CDD" id="cd07776">
    <property type="entry name" value="ASKHA_NBD_FGGY_SpXK-like"/>
    <property type="match status" value="1"/>
</dbReference>
<dbReference type="InterPro" id="IPR042024">
    <property type="entry name" value="D-XK_euk"/>
</dbReference>
<evidence type="ECO:0000256" key="1">
    <source>
        <dbReference type="ARBA" id="ARBA00009156"/>
    </source>
</evidence>
<sequence length="567" mass="62213">MKSRRDFDFVQQNPDNAAAIVITSDLHVIAEAKVDFDGDFGAKYGITKGVYVVPAESEVYAPVAMWLEALDLVLVRLKEKISLENIKGISGSCQQHGSVYWARGAEGKLGALSAEKSLVEQLKDSFSHPYAPNWQDHSTDAEVEQYNAKLGDSEKLAEATGSGAHHRFTGPQIMRLRRKLPEMYGNTERIALVSSFLASVFLGKYAPMDISDACGMNLWDIPNAKWNESLLELTAGPDGVDELRQKLGEVRKDGGGSIGSIDNYFVSKYGFGADCQIAPFTGDNPATILALPLRPLDAIVSLGTSTTFLMITPYYKPDPAYHFFNHPTTPGQYMFMLCYKNGGLAREKVRDTLPKPESGDPWANFNRAVLDSPPLDVASESDRAKLGLYFYLPEIVPNIRAGTWRYTCNAADGSDLSEFQDKDGWGPEKDARAIVESQALSMRMRSQKLVHSPREGLPPQPRRVYLVGGGSLNPAIARTMGEVLGGAEGVYKLDVGGNACALGGAYKAVWALERAEGESFDELIGKRWKEEGAIQKVDEGFRDGLFQRYGNILGAFDALERNILAEK</sequence>
<keyword evidence="3 7" id="KW-0808">Transferase</keyword>
<dbReference type="InterPro" id="IPR043129">
    <property type="entry name" value="ATPase_NBD"/>
</dbReference>
<evidence type="ECO:0000256" key="7">
    <source>
        <dbReference type="RuleBase" id="RU367058"/>
    </source>
</evidence>
<gene>
    <name evidence="10" type="ORF">SAPIO_CDS5643</name>
</gene>
<evidence type="ECO:0000256" key="6">
    <source>
        <dbReference type="ARBA" id="ARBA00048885"/>
    </source>
</evidence>
<comment type="function">
    <text evidence="5 7">Highly specific D-xylulose kinase which participates in the catabolism of xylose. Xylose is a major component of hemicelluloses such as xylan. Most fungi utilize D-xylose via three enzymatic reactions, xylose reductase (XR), xylitol dehydrogenase (XDH), and xylulokinase, to form xylulose 5-phosphate, which enters pentose phosphate pathway.</text>
</comment>
<evidence type="ECO:0000313" key="10">
    <source>
        <dbReference type="EMBL" id="KEZ42445.1"/>
    </source>
</evidence>
<dbReference type="RefSeq" id="XP_016642244.1">
    <property type="nucleotide sequence ID" value="XM_016787929.1"/>
</dbReference>
<keyword evidence="2 7" id="KW-0859">Xylose metabolism</keyword>
<dbReference type="EMBL" id="JOWA01000099">
    <property type="protein sequence ID" value="KEZ42445.1"/>
    <property type="molecule type" value="Genomic_DNA"/>
</dbReference>
<evidence type="ECO:0000256" key="5">
    <source>
        <dbReference type="ARBA" id="ARBA00025184"/>
    </source>
</evidence>
<evidence type="ECO:0000256" key="2">
    <source>
        <dbReference type="ARBA" id="ARBA00022629"/>
    </source>
</evidence>
<feature type="domain" description="Carbohydrate kinase FGGY C-terminal" evidence="9">
    <location>
        <begin position="299"/>
        <end position="512"/>
    </location>
</feature>
<dbReference type="PANTHER" id="PTHR10196:SF57">
    <property type="entry name" value="XYLULOSE KINASE"/>
    <property type="match status" value="1"/>
</dbReference>
<dbReference type="GO" id="GO:0005524">
    <property type="term" value="F:ATP binding"/>
    <property type="evidence" value="ECO:0007669"/>
    <property type="project" value="UniProtKB-UniRule"/>
</dbReference>
<evidence type="ECO:0000259" key="9">
    <source>
        <dbReference type="Pfam" id="PF02782"/>
    </source>
</evidence>
<keyword evidence="7" id="KW-0067">ATP-binding</keyword>
<comment type="catalytic activity">
    <reaction evidence="6 7">
        <text>D-xylulose + ATP = D-xylulose 5-phosphate + ADP + H(+)</text>
        <dbReference type="Rhea" id="RHEA:10964"/>
        <dbReference type="ChEBI" id="CHEBI:15378"/>
        <dbReference type="ChEBI" id="CHEBI:17140"/>
        <dbReference type="ChEBI" id="CHEBI:30616"/>
        <dbReference type="ChEBI" id="CHEBI:57737"/>
        <dbReference type="ChEBI" id="CHEBI:456216"/>
        <dbReference type="EC" id="2.7.1.17"/>
    </reaction>
</comment>
<keyword evidence="11" id="KW-1185">Reference proteome</keyword>
<dbReference type="VEuPathDB" id="FungiDB:SAPIO_CDS5643"/>
<dbReference type="Pfam" id="PF02782">
    <property type="entry name" value="FGGY_C"/>
    <property type="match status" value="1"/>
</dbReference>
<dbReference type="KEGG" id="sapo:SAPIO_CDS5643"/>
<proteinExistence type="inferred from homology"/>
<dbReference type="GeneID" id="27724715"/>
<comment type="caution">
    <text evidence="10">The sequence shown here is derived from an EMBL/GenBank/DDBJ whole genome shotgun (WGS) entry which is preliminary data.</text>
</comment>
<keyword evidence="7" id="KW-0119">Carbohydrate metabolism</keyword>
<dbReference type="OrthoDB" id="1728974at2759"/>
<dbReference type="GO" id="GO:0005998">
    <property type="term" value="P:xylulose catabolic process"/>
    <property type="evidence" value="ECO:0007669"/>
    <property type="project" value="EnsemblFungi"/>
</dbReference>
<protein>
    <recommendedName>
        <fullName evidence="7">Xylulose kinase</fullName>
        <ecNumber evidence="7">2.7.1.17</ecNumber>
    </recommendedName>
</protein>
<evidence type="ECO:0000313" key="11">
    <source>
        <dbReference type="Proteomes" id="UP000028545"/>
    </source>
</evidence>
<dbReference type="EC" id="2.7.1.17" evidence="7"/>
<evidence type="ECO:0000256" key="3">
    <source>
        <dbReference type="ARBA" id="ARBA00022679"/>
    </source>
</evidence>
<feature type="domain" description="Carbohydrate kinase FGGY N-terminal" evidence="8">
    <location>
        <begin position="133"/>
        <end position="289"/>
    </location>
</feature>
<dbReference type="Gene3D" id="3.30.420.40">
    <property type="match status" value="2"/>
</dbReference>
<dbReference type="PANTHER" id="PTHR10196">
    <property type="entry name" value="SUGAR KINASE"/>
    <property type="match status" value="1"/>
</dbReference>
<dbReference type="Proteomes" id="UP000028545">
    <property type="component" value="Unassembled WGS sequence"/>
</dbReference>
<comment type="similarity">
    <text evidence="1 7">Belongs to the FGGY kinase family.</text>
</comment>
<evidence type="ECO:0000259" key="8">
    <source>
        <dbReference type="Pfam" id="PF00370"/>
    </source>
</evidence>
<name>A0A084G533_PSEDA</name>
<dbReference type="HOGENOM" id="CLU_016149_5_0_1"/>
<dbReference type="SUPFAM" id="SSF53067">
    <property type="entry name" value="Actin-like ATPase domain"/>
    <property type="match status" value="2"/>
</dbReference>
<dbReference type="InterPro" id="IPR018484">
    <property type="entry name" value="FGGY_N"/>
</dbReference>
<reference evidence="10 11" key="1">
    <citation type="journal article" date="2014" name="Genome Announc.">
        <title>Draft genome sequence of the pathogenic fungus Scedosporium apiospermum.</title>
        <authorList>
            <person name="Vandeputte P."/>
            <person name="Ghamrawi S."/>
            <person name="Rechenmann M."/>
            <person name="Iltis A."/>
            <person name="Giraud S."/>
            <person name="Fleury M."/>
            <person name="Thornton C."/>
            <person name="Delhaes L."/>
            <person name="Meyer W."/>
            <person name="Papon N."/>
            <person name="Bouchara J.P."/>
        </authorList>
    </citation>
    <scope>NUCLEOTIDE SEQUENCE [LARGE SCALE GENOMIC DNA]</scope>
    <source>
        <strain evidence="10 11">IHEM 14462</strain>
    </source>
</reference>
<dbReference type="FunFam" id="3.30.420.40:FF:000118">
    <property type="entry name" value="Xylulose kinase 2"/>
    <property type="match status" value="1"/>
</dbReference>
<dbReference type="GO" id="GO:0005829">
    <property type="term" value="C:cytosol"/>
    <property type="evidence" value="ECO:0007669"/>
    <property type="project" value="TreeGrafter"/>
</dbReference>
<dbReference type="AlphaFoldDB" id="A0A084G533"/>
<dbReference type="Pfam" id="PF00370">
    <property type="entry name" value="FGGY_N"/>
    <property type="match status" value="1"/>
</dbReference>